<dbReference type="OrthoDB" id="1467485at2"/>
<accession>A0A1B1S8P3</accession>
<dbReference type="AlphaFoldDB" id="A0A1B1S8P3"/>
<feature type="signal peptide" evidence="1">
    <location>
        <begin position="1"/>
        <end position="26"/>
    </location>
</feature>
<feature type="chain" id="PRO_5013289173" description="Outer membrane protein beta-barrel domain-containing protein" evidence="1">
    <location>
        <begin position="27"/>
        <end position="243"/>
    </location>
</feature>
<organism evidence="3 4">
    <name type="scientific">Muribaculum intestinale</name>
    <dbReference type="NCBI Taxonomy" id="1796646"/>
    <lineage>
        <taxon>Bacteria</taxon>
        <taxon>Pseudomonadati</taxon>
        <taxon>Bacteroidota</taxon>
        <taxon>Bacteroidia</taxon>
        <taxon>Bacteroidales</taxon>
        <taxon>Muribaculaceae</taxon>
        <taxon>Muribaculum</taxon>
    </lineage>
</organism>
<evidence type="ECO:0000313" key="4">
    <source>
        <dbReference type="Proteomes" id="UP000186351"/>
    </source>
</evidence>
<accession>A0A1Z2XJZ8</accession>
<dbReference type="STRING" id="1796646.A4V02_05165"/>
<proteinExistence type="predicted"/>
<evidence type="ECO:0000313" key="3">
    <source>
        <dbReference type="EMBL" id="ANU63167.2"/>
    </source>
</evidence>
<feature type="domain" description="Outer membrane protein beta-barrel" evidence="2">
    <location>
        <begin position="26"/>
        <end position="208"/>
    </location>
</feature>
<dbReference type="Proteomes" id="UP000186351">
    <property type="component" value="Chromosome"/>
</dbReference>
<evidence type="ECO:0000256" key="1">
    <source>
        <dbReference type="SAM" id="SignalP"/>
    </source>
</evidence>
<dbReference type="Pfam" id="PF13568">
    <property type="entry name" value="OMP_b-brl_2"/>
    <property type="match status" value="1"/>
</dbReference>
<gene>
    <name evidence="3" type="ORF">A4V02_05165</name>
</gene>
<dbReference type="EMBL" id="CP015402">
    <property type="protein sequence ID" value="ANU63167.2"/>
    <property type="molecule type" value="Genomic_DNA"/>
</dbReference>
<sequence>MQTRRNISVFICIALMIFSGSATLNAQRNDKVLNRPYTDLRHWHMGFSVGLFAPTLGFTHNGYVTENGETWFMEQPSYSPGFCVNGLFDLRLNEYFSLRFTPGMYFGNRTIKMRDNISGTIEQQDIKSTYIVMPLDLKYNAIRLHNVRPYMLAGVMPVFDVAKRRNRDLLQLKSSDILLSIGFGCDLYLPYFKFAPEIKFCIGLTDLLQRNRPDLDDDPDRLKFTQSLSKVRQQMVVLTFYFE</sequence>
<evidence type="ECO:0000259" key="2">
    <source>
        <dbReference type="Pfam" id="PF13568"/>
    </source>
</evidence>
<dbReference type="InterPro" id="IPR025665">
    <property type="entry name" value="Beta-barrel_OMP_2"/>
</dbReference>
<keyword evidence="1" id="KW-0732">Signal</keyword>
<keyword evidence="4" id="KW-1185">Reference proteome</keyword>
<dbReference type="KEGG" id="pary:A4V02_05165"/>
<protein>
    <recommendedName>
        <fullName evidence="2">Outer membrane protein beta-barrel domain-containing protein</fullName>
    </recommendedName>
</protein>
<reference evidence="4" key="1">
    <citation type="submission" date="2016-04" db="EMBL/GenBank/DDBJ databases">
        <title>Complete Genome Sequences of Twelve Strains of a Stable Defined Moderately Diverse Mouse Microbiota 2 (sDMDMm2).</title>
        <authorList>
            <person name="Uchimura Y."/>
            <person name="Wyss M."/>
            <person name="Brugiroux S."/>
            <person name="Limenitakis J.P."/>
            <person name="Stecher B."/>
            <person name="McCoy K.D."/>
            <person name="Macpherson A.J."/>
        </authorList>
    </citation>
    <scope>NUCLEOTIDE SEQUENCE [LARGE SCALE GENOMIC DNA]</scope>
    <source>
        <strain evidence="4">YL27</strain>
    </source>
</reference>
<dbReference type="GeneID" id="65536238"/>
<name>A0A1B1S8P3_9BACT</name>
<dbReference type="RefSeq" id="WP_084273986.1">
    <property type="nucleotide sequence ID" value="NZ_CAMWFV010000003.1"/>
</dbReference>